<dbReference type="NCBIfam" id="NF007277">
    <property type="entry name" value="PRK09736.1"/>
    <property type="match status" value="1"/>
</dbReference>
<gene>
    <name evidence="1" type="ORF">C8P70_10163</name>
</gene>
<dbReference type="OrthoDB" id="307209at2"/>
<dbReference type="PANTHER" id="PTHR38733:SF1">
    <property type="entry name" value="TYPE IV METHYL-DIRECTED RESTRICTION ENZYME ECOKMCRBC"/>
    <property type="match status" value="1"/>
</dbReference>
<dbReference type="GO" id="GO:0009307">
    <property type="term" value="P:DNA restriction-modification system"/>
    <property type="evidence" value="ECO:0007669"/>
    <property type="project" value="InterPro"/>
</dbReference>
<organism evidence="1 2">
    <name type="scientific">Myroides indicus</name>
    <dbReference type="NCBI Taxonomy" id="1323422"/>
    <lineage>
        <taxon>Bacteria</taxon>
        <taxon>Pseudomonadati</taxon>
        <taxon>Bacteroidota</taxon>
        <taxon>Flavobacteriia</taxon>
        <taxon>Flavobacteriales</taxon>
        <taxon>Flavobacteriaceae</taxon>
        <taxon>Myroides</taxon>
    </lineage>
</organism>
<evidence type="ECO:0000313" key="2">
    <source>
        <dbReference type="Proteomes" id="UP000295215"/>
    </source>
</evidence>
<reference evidence="1 2" key="1">
    <citation type="submission" date="2019-03" db="EMBL/GenBank/DDBJ databases">
        <title>Genomic Encyclopedia of Archaeal and Bacterial Type Strains, Phase II (KMG-II): from individual species to whole genera.</title>
        <authorList>
            <person name="Goeker M."/>
        </authorList>
    </citation>
    <scope>NUCLEOTIDE SEQUENCE [LARGE SCALE GENOMIC DNA]</scope>
    <source>
        <strain evidence="1 2">DSM 28213</strain>
    </source>
</reference>
<comment type="caution">
    <text evidence="1">The sequence shown here is derived from an EMBL/GenBank/DDBJ whole genome shotgun (WGS) entry which is preliminary data.</text>
</comment>
<accession>A0A4R7F615</accession>
<evidence type="ECO:0000313" key="1">
    <source>
        <dbReference type="EMBL" id="TDS66167.1"/>
    </source>
</evidence>
<dbReference type="EMBL" id="SOAG01000001">
    <property type="protein sequence ID" value="TDS66167.1"/>
    <property type="molecule type" value="Genomic_DNA"/>
</dbReference>
<dbReference type="PANTHER" id="PTHR38733">
    <property type="entry name" value="PROTEIN MCRC"/>
    <property type="match status" value="1"/>
</dbReference>
<dbReference type="AlphaFoldDB" id="A0A4R7F615"/>
<dbReference type="InterPro" id="IPR019292">
    <property type="entry name" value="McrC"/>
</dbReference>
<protein>
    <submittedName>
        <fullName evidence="1">5-methylcytosine-specific restriction enzyme subunit McrC</fullName>
    </submittedName>
</protein>
<keyword evidence="2" id="KW-1185">Reference proteome</keyword>
<sequence>MAIPIENIYFLLCYAWNKLDEKERVDVSIDDKTELLDLFAKVLITSSKLLLKRGIDKSYIDHQEEISGVKGKIEISQTLKRNLLFKQKTVCTYDDFSANIITNQILVSTINRLTRTKGIDPFLKIELAKLQTMLLGVDLIEIKASHFKQVKLNRNNRFYGFVMNVCHLIFQSTFPSEEKGKYKFSDFTKDEKKMNQLFEAFIRNFYRIEQRKFNTVKKEIIKWQFQEDDIESHQYLPQMETDISLENEEKKIIIDAKYYKETMTVNYDKERIRSSNLYQLFSYLLNQQDGSEKTNMATGILLYPTIERDYDLDFKYDNHKIQIRTVNLDTNWKNISTRLKEIINV</sequence>
<dbReference type="RefSeq" id="WP_133711354.1">
    <property type="nucleotide sequence ID" value="NZ_SOAG01000001.1"/>
</dbReference>
<dbReference type="Pfam" id="PF10117">
    <property type="entry name" value="McrBC"/>
    <property type="match status" value="1"/>
</dbReference>
<dbReference type="Proteomes" id="UP000295215">
    <property type="component" value="Unassembled WGS sequence"/>
</dbReference>
<dbReference type="PIRSF" id="PIRSF003109">
    <property type="entry name" value="McrC"/>
    <property type="match status" value="1"/>
</dbReference>
<dbReference type="InterPro" id="IPR014407">
    <property type="entry name" value="McrC_bac"/>
</dbReference>
<name>A0A4R7F615_9FLAO</name>
<proteinExistence type="predicted"/>